<dbReference type="PANTHER" id="PTHR23080">
    <property type="entry name" value="THAP DOMAIN PROTEIN"/>
    <property type="match status" value="1"/>
</dbReference>
<dbReference type="PROSITE" id="PS50950">
    <property type="entry name" value="ZF_THAP"/>
    <property type="match status" value="1"/>
</dbReference>
<proteinExistence type="predicted"/>
<dbReference type="EnsemblMetazoa" id="G5156.1">
    <property type="protein sequence ID" value="G5156.1:cds"/>
    <property type="gene ID" value="G5156"/>
</dbReference>
<evidence type="ECO:0000256" key="7">
    <source>
        <dbReference type="SAM" id="Coils"/>
    </source>
</evidence>
<keyword evidence="4" id="KW-0862">Zinc</keyword>
<feature type="domain" description="THAP-type" evidence="8">
    <location>
        <begin position="1"/>
        <end position="101"/>
    </location>
</feature>
<keyword evidence="7" id="KW-0175">Coiled coil</keyword>
<dbReference type="InterPro" id="IPR027805">
    <property type="entry name" value="Transposase_HTH_dom"/>
</dbReference>
<organism evidence="9 10">
    <name type="scientific">Magallana gigas</name>
    <name type="common">Pacific oyster</name>
    <name type="synonym">Crassostrea gigas</name>
    <dbReference type="NCBI Taxonomy" id="29159"/>
    <lineage>
        <taxon>Eukaryota</taxon>
        <taxon>Metazoa</taxon>
        <taxon>Spiralia</taxon>
        <taxon>Lophotrochozoa</taxon>
        <taxon>Mollusca</taxon>
        <taxon>Bivalvia</taxon>
        <taxon>Autobranchia</taxon>
        <taxon>Pteriomorphia</taxon>
        <taxon>Ostreida</taxon>
        <taxon>Ostreoidea</taxon>
        <taxon>Ostreidae</taxon>
        <taxon>Magallana</taxon>
    </lineage>
</organism>
<dbReference type="OMA" id="NIEITFI"/>
<dbReference type="GO" id="GO:0008270">
    <property type="term" value="F:zinc ion binding"/>
    <property type="evidence" value="ECO:0007669"/>
    <property type="project" value="UniProtKB-KW"/>
</dbReference>
<reference evidence="9" key="1">
    <citation type="submission" date="2022-08" db="UniProtKB">
        <authorList>
            <consortium name="EnsemblMetazoa"/>
        </authorList>
    </citation>
    <scope>IDENTIFICATION</scope>
    <source>
        <strain evidence="9">05x7-T-G4-1.051#20</strain>
    </source>
</reference>
<keyword evidence="10" id="KW-1185">Reference proteome</keyword>
<evidence type="ECO:0000256" key="2">
    <source>
        <dbReference type="ARBA" id="ARBA00022723"/>
    </source>
</evidence>
<dbReference type="Proteomes" id="UP000005408">
    <property type="component" value="Unassembled WGS sequence"/>
</dbReference>
<dbReference type="Pfam" id="PF13613">
    <property type="entry name" value="HTH_Tnp_4"/>
    <property type="match status" value="1"/>
</dbReference>
<name>A0A8W8NBZ3_MAGGI</name>
<evidence type="ECO:0000256" key="6">
    <source>
        <dbReference type="PROSITE-ProRule" id="PRU00309"/>
    </source>
</evidence>
<dbReference type="InterPro" id="IPR027806">
    <property type="entry name" value="HARBI1_dom"/>
</dbReference>
<comment type="cofactor">
    <cofactor evidence="1">
        <name>a divalent metal cation</name>
        <dbReference type="ChEBI" id="CHEBI:60240"/>
    </cofactor>
</comment>
<evidence type="ECO:0000313" key="10">
    <source>
        <dbReference type="Proteomes" id="UP000005408"/>
    </source>
</evidence>
<evidence type="ECO:0000256" key="4">
    <source>
        <dbReference type="ARBA" id="ARBA00022833"/>
    </source>
</evidence>
<evidence type="ECO:0000256" key="5">
    <source>
        <dbReference type="ARBA" id="ARBA00023125"/>
    </source>
</evidence>
<dbReference type="Pfam" id="PF05485">
    <property type="entry name" value="THAP"/>
    <property type="match status" value="1"/>
</dbReference>
<keyword evidence="2" id="KW-0479">Metal-binding</keyword>
<dbReference type="InterPro" id="IPR006612">
    <property type="entry name" value="THAP_Znf"/>
</dbReference>
<dbReference type="PANTHER" id="PTHR23080:SF133">
    <property type="entry name" value="SI:CH211-262I1.5-RELATED"/>
    <property type="match status" value="1"/>
</dbReference>
<accession>A0A8W8NBZ3</accession>
<keyword evidence="5 6" id="KW-0238">DNA-binding</keyword>
<evidence type="ECO:0000256" key="1">
    <source>
        <dbReference type="ARBA" id="ARBA00001968"/>
    </source>
</evidence>
<evidence type="ECO:0000259" key="8">
    <source>
        <dbReference type="PROSITE" id="PS50950"/>
    </source>
</evidence>
<dbReference type="Pfam" id="PF13359">
    <property type="entry name" value="DDE_Tnp_4"/>
    <property type="match status" value="1"/>
</dbReference>
<evidence type="ECO:0000313" key="9">
    <source>
        <dbReference type="EnsemblMetazoa" id="G5156.1:cds"/>
    </source>
</evidence>
<dbReference type="SMART" id="SM00692">
    <property type="entry name" value="DM3"/>
    <property type="match status" value="1"/>
</dbReference>
<dbReference type="SUPFAM" id="SSF57716">
    <property type="entry name" value="Glucocorticoid receptor-like (DNA-binding domain)"/>
    <property type="match status" value="1"/>
</dbReference>
<evidence type="ECO:0000256" key="3">
    <source>
        <dbReference type="ARBA" id="ARBA00022771"/>
    </source>
</evidence>
<protein>
    <recommendedName>
        <fullName evidence="8">THAP-type domain-containing protein</fullName>
    </recommendedName>
</protein>
<feature type="coiled-coil region" evidence="7">
    <location>
        <begin position="146"/>
        <end position="173"/>
    </location>
</feature>
<sequence>MVFCFAFGCNHRSDRHSKNDTQCHLFRFPTNVKLRKKWIELCRRADREWNEGDRICSCHFEEGCKDKGPSIFVYSKPKFPDVADIRKRTKFAEIEKVPTVESTCTIGTCRGGVEEPTSVLFTAESSAALDHPYFHPCPSFQCASKINECQAKIKELEIEIRTLEIDIERLKNSRPVMSVDAMKNNQEKMLLYTSFTYDIFKIIVATLQRFEPLNYYSGWNVTNMSLEDQVLITLMKLRPNLRDLDLADRFSTSRATISNIVNTIICALHEIFYKGIMVRVGLPSQLKCKGSMPKSFEDFGSARASIDCTEITQDVPSDFNRQSASYSNYKSRHTVKALTAVAPNGSCVYVSPLYPGSVSDANIVKHSHFLENLVPGDLILADKGFNIHDQMPSGVQLNIPPFLINKTRFTSKEAELCYKIARNRIHVERVNERFKNYQILNHIPANYRPLSTKIMQLCACLVNLQAPLLKEIA</sequence>
<dbReference type="OrthoDB" id="6113086at2759"/>
<dbReference type="GO" id="GO:0003677">
    <property type="term" value="F:DNA binding"/>
    <property type="evidence" value="ECO:0007669"/>
    <property type="project" value="UniProtKB-UniRule"/>
</dbReference>
<dbReference type="SMART" id="SM00980">
    <property type="entry name" value="THAP"/>
    <property type="match status" value="1"/>
</dbReference>
<keyword evidence="3 6" id="KW-0863">Zinc-finger</keyword>
<dbReference type="AlphaFoldDB" id="A0A8W8NBZ3"/>